<dbReference type="SUPFAM" id="SSF56112">
    <property type="entry name" value="Protein kinase-like (PK-like)"/>
    <property type="match status" value="1"/>
</dbReference>
<protein>
    <recommendedName>
        <fullName evidence="13">Serine/threonine-protein kinase ATM</fullName>
        <ecNumber evidence="2">2.7.11.1</ecNumber>
    </recommendedName>
</protein>
<dbReference type="GO" id="GO:0000785">
    <property type="term" value="C:chromatin"/>
    <property type="evidence" value="ECO:0000318"/>
    <property type="project" value="GO_Central"/>
</dbReference>
<feature type="domain" description="FAT" evidence="15">
    <location>
        <begin position="1"/>
        <end position="276"/>
    </location>
</feature>
<dbReference type="GO" id="GO:0010212">
    <property type="term" value="P:response to ionizing radiation"/>
    <property type="evidence" value="ECO:0000318"/>
    <property type="project" value="GO_Central"/>
</dbReference>
<dbReference type="GO" id="GO:0005634">
    <property type="term" value="C:nucleus"/>
    <property type="evidence" value="ECO:0007669"/>
    <property type="project" value="UniProtKB-SubCell"/>
</dbReference>
<dbReference type="HOGENOM" id="CLU_000178_3_2_1"/>
<dbReference type="InterPro" id="IPR038980">
    <property type="entry name" value="ATM_plant"/>
</dbReference>
<evidence type="ECO:0000256" key="1">
    <source>
        <dbReference type="ARBA" id="ARBA00004123"/>
    </source>
</evidence>
<reference evidence="17 18" key="1">
    <citation type="journal article" date="2011" name="Science">
        <title>The Selaginella genome identifies genetic changes associated with the evolution of vascular plants.</title>
        <authorList>
            <person name="Banks J.A."/>
            <person name="Nishiyama T."/>
            <person name="Hasebe M."/>
            <person name="Bowman J.L."/>
            <person name="Gribskov M."/>
            <person name="dePamphilis C."/>
            <person name="Albert V.A."/>
            <person name="Aono N."/>
            <person name="Aoyama T."/>
            <person name="Ambrose B.A."/>
            <person name="Ashton N.W."/>
            <person name="Axtell M.J."/>
            <person name="Barker E."/>
            <person name="Barker M.S."/>
            <person name="Bennetzen J.L."/>
            <person name="Bonawitz N.D."/>
            <person name="Chapple C."/>
            <person name="Cheng C."/>
            <person name="Correa L.G."/>
            <person name="Dacre M."/>
            <person name="DeBarry J."/>
            <person name="Dreyer I."/>
            <person name="Elias M."/>
            <person name="Engstrom E.M."/>
            <person name="Estelle M."/>
            <person name="Feng L."/>
            <person name="Finet C."/>
            <person name="Floyd S.K."/>
            <person name="Frommer W.B."/>
            <person name="Fujita T."/>
            <person name="Gramzow L."/>
            <person name="Gutensohn M."/>
            <person name="Harholt J."/>
            <person name="Hattori M."/>
            <person name="Heyl A."/>
            <person name="Hirai T."/>
            <person name="Hiwatashi Y."/>
            <person name="Ishikawa M."/>
            <person name="Iwata M."/>
            <person name="Karol K.G."/>
            <person name="Koehler B."/>
            <person name="Kolukisaoglu U."/>
            <person name="Kubo M."/>
            <person name="Kurata T."/>
            <person name="Lalonde S."/>
            <person name="Li K."/>
            <person name="Li Y."/>
            <person name="Litt A."/>
            <person name="Lyons E."/>
            <person name="Manning G."/>
            <person name="Maruyama T."/>
            <person name="Michael T.P."/>
            <person name="Mikami K."/>
            <person name="Miyazaki S."/>
            <person name="Morinaga S."/>
            <person name="Murata T."/>
            <person name="Mueller-Roeber B."/>
            <person name="Nelson D.R."/>
            <person name="Obara M."/>
            <person name="Oguri Y."/>
            <person name="Olmstead R.G."/>
            <person name="Onodera N."/>
            <person name="Petersen B.L."/>
            <person name="Pils B."/>
            <person name="Prigge M."/>
            <person name="Rensing S.A."/>
            <person name="Riano-Pachon D.M."/>
            <person name="Roberts A.W."/>
            <person name="Sato Y."/>
            <person name="Scheller H.V."/>
            <person name="Schulz B."/>
            <person name="Schulz C."/>
            <person name="Shakirov E.V."/>
            <person name="Shibagaki N."/>
            <person name="Shinohara N."/>
            <person name="Shippen D.E."/>
            <person name="Soerensen I."/>
            <person name="Sotooka R."/>
            <person name="Sugimoto N."/>
            <person name="Sugita M."/>
            <person name="Sumikawa N."/>
            <person name="Tanurdzic M."/>
            <person name="Theissen G."/>
            <person name="Ulvskov P."/>
            <person name="Wakazuki S."/>
            <person name="Weng J.K."/>
            <person name="Willats W.W."/>
            <person name="Wipf D."/>
            <person name="Wolf P.G."/>
            <person name="Yang L."/>
            <person name="Zimmer A.D."/>
            <person name="Zhu Q."/>
            <person name="Mitros T."/>
            <person name="Hellsten U."/>
            <person name="Loque D."/>
            <person name="Otillar R."/>
            <person name="Salamov A."/>
            <person name="Schmutz J."/>
            <person name="Shapiro H."/>
            <person name="Lindquist E."/>
            <person name="Lucas S."/>
            <person name="Rokhsar D."/>
            <person name="Grigoriev I.V."/>
        </authorList>
    </citation>
    <scope>NUCLEOTIDE SEQUENCE [LARGE SCALE GENOMIC DNA]</scope>
</reference>
<keyword evidence="4" id="KW-0808">Transferase</keyword>
<evidence type="ECO:0000256" key="3">
    <source>
        <dbReference type="ARBA" id="ARBA00022527"/>
    </source>
</evidence>
<dbReference type="InParanoid" id="D8T391"/>
<dbReference type="OMA" id="ICSWICM"/>
<dbReference type="PROSITE" id="PS00915">
    <property type="entry name" value="PI3_4_KINASE_1"/>
    <property type="match status" value="1"/>
</dbReference>
<dbReference type="Gene3D" id="3.30.1010.10">
    <property type="entry name" value="Phosphatidylinositol 3-kinase Catalytic Subunit, Chain A, domain 4"/>
    <property type="match status" value="1"/>
</dbReference>
<dbReference type="EMBL" id="GL377668">
    <property type="protein sequence ID" value="EFJ08875.1"/>
    <property type="molecule type" value="Genomic_DNA"/>
</dbReference>
<keyword evidence="9" id="KW-0539">Nucleus</keyword>
<dbReference type="FunFam" id="1.10.1070.11:FF:000015">
    <property type="entry name" value="Serine/threonine-protein kinase ATM"/>
    <property type="match status" value="1"/>
</dbReference>
<keyword evidence="7" id="KW-0418">Kinase</keyword>
<dbReference type="Pfam" id="PF02260">
    <property type="entry name" value="FATC"/>
    <property type="match status" value="1"/>
</dbReference>
<keyword evidence="18" id="KW-1185">Reference proteome</keyword>
<evidence type="ECO:0000313" key="17">
    <source>
        <dbReference type="EMBL" id="EFJ08875.1"/>
    </source>
</evidence>
<comment type="subcellular location">
    <subcellularLocation>
        <location evidence="1">Nucleus</location>
    </subcellularLocation>
</comment>
<dbReference type="CDD" id="cd05171">
    <property type="entry name" value="PIKKc_ATM"/>
    <property type="match status" value="1"/>
</dbReference>
<evidence type="ECO:0000256" key="12">
    <source>
        <dbReference type="ARBA" id="ARBA00048679"/>
    </source>
</evidence>
<keyword evidence="6" id="KW-0227">DNA damage</keyword>
<evidence type="ECO:0000256" key="2">
    <source>
        <dbReference type="ARBA" id="ARBA00012513"/>
    </source>
</evidence>
<dbReference type="InterPro" id="IPR000403">
    <property type="entry name" value="PI3/4_kinase_cat_dom"/>
</dbReference>
<keyword evidence="5" id="KW-0547">Nucleotide-binding</keyword>
<dbReference type="PANTHER" id="PTHR37079">
    <property type="entry name" value="SERINE/THREONINE-PROTEIN KINASE ATM"/>
    <property type="match status" value="1"/>
</dbReference>
<gene>
    <name evidence="17" type="ORF">SELMODRAFT_130952</name>
</gene>
<keyword evidence="10" id="KW-0131">Cell cycle</keyword>
<keyword evidence="8" id="KW-0067">ATP-binding</keyword>
<dbReference type="InterPro" id="IPR036940">
    <property type="entry name" value="PI3/4_kinase_cat_sf"/>
</dbReference>
<dbReference type="InterPro" id="IPR011009">
    <property type="entry name" value="Kinase-like_dom_sf"/>
</dbReference>
<dbReference type="Pfam" id="PF00454">
    <property type="entry name" value="PI3_PI4_kinase"/>
    <property type="match status" value="1"/>
</dbReference>
<feature type="domain" description="PI3K/PI4K catalytic" evidence="14">
    <location>
        <begin position="382"/>
        <end position="701"/>
    </location>
</feature>
<dbReference type="AlphaFoldDB" id="D8T391"/>
<comment type="catalytic activity">
    <reaction evidence="12">
        <text>L-seryl-[protein] + ATP = O-phospho-L-seryl-[protein] + ADP + H(+)</text>
        <dbReference type="Rhea" id="RHEA:17989"/>
        <dbReference type="Rhea" id="RHEA-COMP:9863"/>
        <dbReference type="Rhea" id="RHEA-COMP:11604"/>
        <dbReference type="ChEBI" id="CHEBI:15378"/>
        <dbReference type="ChEBI" id="CHEBI:29999"/>
        <dbReference type="ChEBI" id="CHEBI:30616"/>
        <dbReference type="ChEBI" id="CHEBI:83421"/>
        <dbReference type="ChEBI" id="CHEBI:456216"/>
        <dbReference type="EC" id="2.7.11.1"/>
    </reaction>
</comment>
<evidence type="ECO:0000256" key="8">
    <source>
        <dbReference type="ARBA" id="ARBA00022840"/>
    </source>
</evidence>
<evidence type="ECO:0000256" key="5">
    <source>
        <dbReference type="ARBA" id="ARBA00022741"/>
    </source>
</evidence>
<dbReference type="InterPro" id="IPR003152">
    <property type="entry name" value="FATC_dom"/>
</dbReference>
<dbReference type="InterPro" id="IPR044107">
    <property type="entry name" value="PIKKc_ATM"/>
</dbReference>
<dbReference type="SMART" id="SM00146">
    <property type="entry name" value="PI3Kc"/>
    <property type="match status" value="1"/>
</dbReference>
<dbReference type="Proteomes" id="UP000001514">
    <property type="component" value="Unassembled WGS sequence"/>
</dbReference>
<dbReference type="GO" id="GO:0005524">
    <property type="term" value="F:ATP binding"/>
    <property type="evidence" value="ECO:0007669"/>
    <property type="project" value="UniProtKB-KW"/>
</dbReference>
<evidence type="ECO:0000259" key="16">
    <source>
        <dbReference type="PROSITE" id="PS51190"/>
    </source>
</evidence>
<evidence type="ECO:0000256" key="7">
    <source>
        <dbReference type="ARBA" id="ARBA00022777"/>
    </source>
</evidence>
<dbReference type="PANTHER" id="PTHR37079:SF4">
    <property type="entry name" value="SERINE_THREONINE-PROTEIN KINASE ATM"/>
    <property type="match status" value="1"/>
</dbReference>
<dbReference type="PROSITE" id="PS51190">
    <property type="entry name" value="FATC"/>
    <property type="match status" value="1"/>
</dbReference>
<dbReference type="PROSITE" id="PS51189">
    <property type="entry name" value="FAT"/>
    <property type="match status" value="1"/>
</dbReference>
<dbReference type="STRING" id="88036.D8T391"/>
<dbReference type="Gramene" id="EFJ08875">
    <property type="protein sequence ID" value="EFJ08875"/>
    <property type="gene ID" value="SELMODRAFT_130952"/>
</dbReference>
<proteinExistence type="predicted"/>
<evidence type="ECO:0000313" key="18">
    <source>
        <dbReference type="Proteomes" id="UP000001514"/>
    </source>
</evidence>
<evidence type="ECO:0000256" key="9">
    <source>
        <dbReference type="ARBA" id="ARBA00023242"/>
    </source>
</evidence>
<dbReference type="KEGG" id="smo:SELMODRAFT_130952"/>
<name>D8T391_SELML</name>
<evidence type="ECO:0000256" key="10">
    <source>
        <dbReference type="ARBA" id="ARBA00023306"/>
    </source>
</evidence>
<dbReference type="GO" id="GO:0006281">
    <property type="term" value="P:DNA repair"/>
    <property type="evidence" value="ECO:0007669"/>
    <property type="project" value="InterPro"/>
</dbReference>
<dbReference type="eggNOG" id="KOG0892">
    <property type="taxonomic scope" value="Eukaryota"/>
</dbReference>
<dbReference type="InterPro" id="IPR014009">
    <property type="entry name" value="PIK_FAT"/>
</dbReference>
<organism evidence="18">
    <name type="scientific">Selaginella moellendorffii</name>
    <name type="common">Spikemoss</name>
    <dbReference type="NCBI Taxonomy" id="88036"/>
    <lineage>
        <taxon>Eukaryota</taxon>
        <taxon>Viridiplantae</taxon>
        <taxon>Streptophyta</taxon>
        <taxon>Embryophyta</taxon>
        <taxon>Tracheophyta</taxon>
        <taxon>Lycopodiopsida</taxon>
        <taxon>Selaginellales</taxon>
        <taxon>Selaginellaceae</taxon>
        <taxon>Selaginella</taxon>
    </lineage>
</organism>
<evidence type="ECO:0000259" key="15">
    <source>
        <dbReference type="PROSITE" id="PS51189"/>
    </source>
</evidence>
<dbReference type="GO" id="GO:0004674">
    <property type="term" value="F:protein serine/threonine kinase activity"/>
    <property type="evidence" value="ECO:0007669"/>
    <property type="project" value="UniProtKB-KW"/>
</dbReference>
<feature type="domain" description="FATC" evidence="16">
    <location>
        <begin position="700"/>
        <end position="733"/>
    </location>
</feature>
<dbReference type="PROSITE" id="PS50290">
    <property type="entry name" value="PI3_4_KINASE_3"/>
    <property type="match status" value="1"/>
</dbReference>
<evidence type="ECO:0000256" key="4">
    <source>
        <dbReference type="ARBA" id="ARBA00022679"/>
    </source>
</evidence>
<accession>D8T391</accession>
<comment type="catalytic activity">
    <reaction evidence="11">
        <text>L-threonyl-[protein] + ATP = O-phospho-L-threonyl-[protein] + ADP + H(+)</text>
        <dbReference type="Rhea" id="RHEA:46608"/>
        <dbReference type="Rhea" id="RHEA-COMP:11060"/>
        <dbReference type="Rhea" id="RHEA-COMP:11605"/>
        <dbReference type="ChEBI" id="CHEBI:15378"/>
        <dbReference type="ChEBI" id="CHEBI:30013"/>
        <dbReference type="ChEBI" id="CHEBI:30616"/>
        <dbReference type="ChEBI" id="CHEBI:61977"/>
        <dbReference type="ChEBI" id="CHEBI:456216"/>
        <dbReference type="EC" id="2.7.11.1"/>
    </reaction>
</comment>
<evidence type="ECO:0000256" key="13">
    <source>
        <dbReference type="ARBA" id="ARBA00073111"/>
    </source>
</evidence>
<evidence type="ECO:0000256" key="6">
    <source>
        <dbReference type="ARBA" id="ARBA00022763"/>
    </source>
</evidence>
<dbReference type="FunFam" id="3.30.1010.10:FF:000023">
    <property type="entry name" value="Serine/threonine-protein kinase ATM"/>
    <property type="match status" value="1"/>
</dbReference>
<dbReference type="SMART" id="SM01343">
    <property type="entry name" value="FATC"/>
    <property type="match status" value="1"/>
</dbReference>
<keyword evidence="3" id="KW-0723">Serine/threonine-protein kinase</keyword>
<dbReference type="EC" id="2.7.11.1" evidence="2"/>
<dbReference type="PROSITE" id="PS00916">
    <property type="entry name" value="PI3_4_KINASE_2"/>
    <property type="match status" value="1"/>
</dbReference>
<dbReference type="InterPro" id="IPR018936">
    <property type="entry name" value="PI3/4_kinase_CS"/>
</dbReference>
<sequence length="733" mass="83555">MVFQIEEAKVLWAQGQRELAVSLVKYLLTYIGSTDSMALYCLAGKWLAQTRSASSRVILESYLEKAVIIAETRSTSSGSSDFMKRRSKTHFHLAHFANALHRSYEDRLGSTEWQTELQLRNMKMKEYEALVRKAKESKDDTHGYSLKALEVQKELKLESVEWTKMHGDMARVLRTCLKSYRSCLLSSDKYDMRVVFRLVSLWFGNVENKTVINDMIETVHKVPSFKFLPLVYQIASRMGAIKTANDFQFAVASLVKKMAIEHPYHSLYQLLALANGDRIKENQKRKNAFVIDLEKKRAAEELLKELTNRHSNLIMQVRDMVEVYIKLAELEVSQQDCLKPVPYPRDIRSVRRLNLVPVLTANISVDRNCDYSGQNLPYFDGFEGSITVMRGVNVPKVVLCRGSDGQKYRQLAKSGGDDLRQDAVMEQLFGLVNTLLKDHAETRIRCLQIRTYKVVPFTPSAGALEWVNGTIPLGQYLLGSSKVPGAHTRYGVGDWTFAECREHIVKESNKSAAFQTVCKNFRPVFRYFFRENFFRAADWFEKRLNYTRSVAASSMVGYVVGLGDRHSMNILIDQANADVVHIDLGVAFDQGLMLKTPETIPFRLTRDVIDGMGVTGVEGVFRRCCEATLSVLRANKEALLTIIEVFIHDPLYRWALSPLKALQRQEYADVEDPDKVEGNKDATRALMRVKQKLDGYRDGENRTVEGQVVQQLVQDAQDPENLCLLFPGWAAWL</sequence>
<dbReference type="Gene3D" id="1.10.1070.11">
    <property type="entry name" value="Phosphatidylinositol 3-/4-kinase, catalytic domain"/>
    <property type="match status" value="1"/>
</dbReference>
<evidence type="ECO:0000259" key="14">
    <source>
        <dbReference type="PROSITE" id="PS50290"/>
    </source>
</evidence>
<evidence type="ECO:0000256" key="11">
    <source>
        <dbReference type="ARBA" id="ARBA00047899"/>
    </source>
</evidence>